<dbReference type="Proteomes" id="UP000604383">
    <property type="component" value="Unassembled WGS sequence"/>
</dbReference>
<name>A0AB36B5G8_CLOIN</name>
<gene>
    <name evidence="2" type="ORF">GT664_09715</name>
</gene>
<organism evidence="2 3">
    <name type="scientific">Clostridium innocuum</name>
    <dbReference type="NCBI Taxonomy" id="1522"/>
    <lineage>
        <taxon>Bacteria</taxon>
        <taxon>Bacillati</taxon>
        <taxon>Bacillota</taxon>
        <taxon>Clostridia</taxon>
        <taxon>Eubacteriales</taxon>
        <taxon>Clostridiaceae</taxon>
        <taxon>Clostridium</taxon>
    </lineage>
</organism>
<dbReference type="InterPro" id="IPR043753">
    <property type="entry name" value="DUF5699"/>
</dbReference>
<protein>
    <recommendedName>
        <fullName evidence="4">Succinate dehydrogenase</fullName>
    </recommendedName>
</protein>
<feature type="transmembrane region" description="Helical" evidence="1">
    <location>
        <begin position="62"/>
        <end position="83"/>
    </location>
</feature>
<sequence length="93" mass="10255">MRLVLRTILFPVILIMSIMLAFSKFIVSISGVVLGVIAFLVTLGSLACFVQNDPVTGIQALIIAFLLSPYGLPKIAIWIIAYLEYGKDRLKEI</sequence>
<evidence type="ECO:0000313" key="2">
    <source>
        <dbReference type="EMBL" id="MZH56025.1"/>
    </source>
</evidence>
<dbReference type="Pfam" id="PF18956">
    <property type="entry name" value="DUF5699"/>
    <property type="match status" value="1"/>
</dbReference>
<reference evidence="2" key="1">
    <citation type="journal article" date="2019" name="Nat. Med.">
        <title>A library of human gut bacterial isolates paired with longitudinal multiomics data enables mechanistic microbiome research.</title>
        <authorList>
            <person name="Poyet M."/>
            <person name="Groussin M."/>
            <person name="Gibbons S.M."/>
            <person name="Avila-Pacheco J."/>
            <person name="Jiang X."/>
            <person name="Kearney S.M."/>
            <person name="Perrotta A.R."/>
            <person name="Berdy B."/>
            <person name="Zhao S."/>
            <person name="Lieberman T.D."/>
            <person name="Swanson P.K."/>
            <person name="Smith M."/>
            <person name="Roesemann S."/>
            <person name="Alexander J.E."/>
            <person name="Rich S.A."/>
            <person name="Livny J."/>
            <person name="Vlamakis H."/>
            <person name="Clish C."/>
            <person name="Bullock K."/>
            <person name="Deik A."/>
            <person name="Scott J."/>
            <person name="Pierce K.A."/>
            <person name="Xavier R.J."/>
            <person name="Alm E.J."/>
        </authorList>
    </citation>
    <scope>NUCLEOTIDE SEQUENCE</scope>
    <source>
        <strain evidence="2">BIOML-A12</strain>
    </source>
</reference>
<keyword evidence="1" id="KW-0812">Transmembrane</keyword>
<keyword evidence="1" id="KW-0472">Membrane</keyword>
<proteinExistence type="predicted"/>
<evidence type="ECO:0000256" key="1">
    <source>
        <dbReference type="SAM" id="Phobius"/>
    </source>
</evidence>
<dbReference type="RefSeq" id="WP_161129129.1">
    <property type="nucleotide sequence ID" value="NZ_JAJTIP010000002.1"/>
</dbReference>
<dbReference type="AlphaFoldDB" id="A0AB36B5G8"/>
<feature type="transmembrane region" description="Helical" evidence="1">
    <location>
        <begin position="32"/>
        <end position="50"/>
    </location>
</feature>
<comment type="caution">
    <text evidence="2">The sequence shown here is derived from an EMBL/GenBank/DDBJ whole genome shotgun (WGS) entry which is preliminary data.</text>
</comment>
<feature type="transmembrane region" description="Helical" evidence="1">
    <location>
        <begin position="7"/>
        <end position="26"/>
    </location>
</feature>
<dbReference type="EMBL" id="WWTN01000014">
    <property type="protein sequence ID" value="MZH56025.1"/>
    <property type="molecule type" value="Genomic_DNA"/>
</dbReference>
<evidence type="ECO:0008006" key="4">
    <source>
        <dbReference type="Google" id="ProtNLM"/>
    </source>
</evidence>
<keyword evidence="1" id="KW-1133">Transmembrane helix</keyword>
<evidence type="ECO:0000313" key="3">
    <source>
        <dbReference type="Proteomes" id="UP000604383"/>
    </source>
</evidence>
<accession>A0AB36B5G8</accession>